<gene>
    <name evidence="12" type="ORF">GpartN1_g2642.t1</name>
</gene>
<keyword evidence="6 10" id="KW-1133">Transmembrane helix</keyword>
<evidence type="ECO:0000256" key="4">
    <source>
        <dbReference type="ARBA" id="ARBA00022692"/>
    </source>
</evidence>
<dbReference type="FunFam" id="1.20.5.110:FF:000002">
    <property type="entry name" value="Vesicle transport through interaction with t-SNAREsB"/>
    <property type="match status" value="1"/>
</dbReference>
<dbReference type="GO" id="GO:0005484">
    <property type="term" value="F:SNAP receptor activity"/>
    <property type="evidence" value="ECO:0007669"/>
    <property type="project" value="TreeGrafter"/>
</dbReference>
<sequence>MDSAGSNRMFQHYQREVESLTSELRVEVNQAYSSLASLDERKTSLKRAERLLDQASQSLNSLELEAYSDTVEPQRRDNIQRVSNLKKQLESLRKDWKDAKIILSEERENMERNDLLREVEQDLESGSLEQRQKFVSVSGKLEKGNEVLHNSRKTLEETEQVTRGILEDLSAQRQTILHTREGLSKIDAALLRSRGLLSSMTRRALANKLILYIVAAIFALAGLFIVISKFWKP</sequence>
<evidence type="ECO:0000256" key="3">
    <source>
        <dbReference type="ARBA" id="ARBA00022448"/>
    </source>
</evidence>
<dbReference type="Proteomes" id="UP001061958">
    <property type="component" value="Unassembled WGS sequence"/>
</dbReference>
<name>A0A9C7PUX2_9RHOD</name>
<comment type="subcellular location">
    <subcellularLocation>
        <location evidence="1">Membrane</location>
        <topology evidence="1">Single-pass type IV membrane protein</topology>
    </subcellularLocation>
</comment>
<dbReference type="GO" id="GO:0005789">
    <property type="term" value="C:endoplasmic reticulum membrane"/>
    <property type="evidence" value="ECO:0007669"/>
    <property type="project" value="TreeGrafter"/>
</dbReference>
<dbReference type="SUPFAM" id="SSF58038">
    <property type="entry name" value="SNARE fusion complex"/>
    <property type="match status" value="1"/>
</dbReference>
<dbReference type="AlphaFoldDB" id="A0A9C7PUX2"/>
<reference evidence="12" key="1">
    <citation type="journal article" date="2022" name="Proc. Natl. Acad. Sci. U.S.A.">
        <title>Life cycle and functional genomics of the unicellular red alga Galdieria for elucidating algal and plant evolution and industrial use.</title>
        <authorList>
            <person name="Hirooka S."/>
            <person name="Itabashi T."/>
            <person name="Ichinose T.M."/>
            <person name="Onuma R."/>
            <person name="Fujiwara T."/>
            <person name="Yamashita S."/>
            <person name="Jong L.W."/>
            <person name="Tomita R."/>
            <person name="Iwane A.H."/>
            <person name="Miyagishima S.Y."/>
        </authorList>
    </citation>
    <scope>NUCLEOTIDE SEQUENCE</scope>
    <source>
        <strain evidence="12">NBRC 102759</strain>
    </source>
</reference>
<dbReference type="InterPro" id="IPR007705">
    <property type="entry name" value="Vesicle_trsprt_v-SNARE_N"/>
</dbReference>
<dbReference type="Gene3D" id="1.20.5.110">
    <property type="match status" value="1"/>
</dbReference>
<dbReference type="EMBL" id="BQMJ01000019">
    <property type="protein sequence ID" value="GJQ10851.1"/>
    <property type="molecule type" value="Genomic_DNA"/>
</dbReference>
<dbReference type="GO" id="GO:0006886">
    <property type="term" value="P:intracellular protein transport"/>
    <property type="evidence" value="ECO:0007669"/>
    <property type="project" value="InterPro"/>
</dbReference>
<evidence type="ECO:0000256" key="10">
    <source>
        <dbReference type="SAM" id="Phobius"/>
    </source>
</evidence>
<dbReference type="Gene3D" id="1.20.58.400">
    <property type="entry name" value="t-snare proteins"/>
    <property type="match status" value="1"/>
</dbReference>
<evidence type="ECO:0000313" key="13">
    <source>
        <dbReference type="Proteomes" id="UP001061958"/>
    </source>
</evidence>
<comment type="similarity">
    <text evidence="2">Belongs to the VTI1 family.</text>
</comment>
<dbReference type="GO" id="GO:0031902">
    <property type="term" value="C:late endosome membrane"/>
    <property type="evidence" value="ECO:0007669"/>
    <property type="project" value="TreeGrafter"/>
</dbReference>
<proteinExistence type="inferred from homology"/>
<dbReference type="CDD" id="cd15862">
    <property type="entry name" value="SNARE_Vti1"/>
    <property type="match status" value="1"/>
</dbReference>
<accession>A0A9C7PUX2</accession>
<dbReference type="GO" id="GO:0006906">
    <property type="term" value="P:vesicle fusion"/>
    <property type="evidence" value="ECO:0007669"/>
    <property type="project" value="TreeGrafter"/>
</dbReference>
<dbReference type="GO" id="GO:0005794">
    <property type="term" value="C:Golgi apparatus"/>
    <property type="evidence" value="ECO:0007669"/>
    <property type="project" value="TreeGrafter"/>
</dbReference>
<keyword evidence="13" id="KW-1185">Reference proteome</keyword>
<dbReference type="GO" id="GO:0031201">
    <property type="term" value="C:SNARE complex"/>
    <property type="evidence" value="ECO:0007669"/>
    <property type="project" value="TreeGrafter"/>
</dbReference>
<feature type="transmembrane region" description="Helical" evidence="10">
    <location>
        <begin position="209"/>
        <end position="231"/>
    </location>
</feature>
<dbReference type="OrthoDB" id="430637at2759"/>
<feature type="coiled-coil region" evidence="9">
    <location>
        <begin position="38"/>
        <end position="113"/>
    </location>
</feature>
<dbReference type="SUPFAM" id="SSF47661">
    <property type="entry name" value="t-snare proteins"/>
    <property type="match status" value="1"/>
</dbReference>
<comment type="caution">
    <text evidence="12">The sequence shown here is derived from an EMBL/GenBank/DDBJ whole genome shotgun (WGS) entry which is preliminary data.</text>
</comment>
<keyword evidence="3" id="KW-0813">Transport</keyword>
<dbReference type="InterPro" id="IPR010989">
    <property type="entry name" value="SNARE"/>
</dbReference>
<organism evidence="12 13">
    <name type="scientific">Galdieria partita</name>
    <dbReference type="NCBI Taxonomy" id="83374"/>
    <lineage>
        <taxon>Eukaryota</taxon>
        <taxon>Rhodophyta</taxon>
        <taxon>Bangiophyceae</taxon>
        <taxon>Galdieriales</taxon>
        <taxon>Galdieriaceae</taxon>
        <taxon>Galdieria</taxon>
    </lineage>
</organism>
<evidence type="ECO:0000256" key="1">
    <source>
        <dbReference type="ARBA" id="ARBA00004211"/>
    </source>
</evidence>
<dbReference type="GO" id="GO:0012507">
    <property type="term" value="C:ER to Golgi transport vesicle membrane"/>
    <property type="evidence" value="ECO:0007669"/>
    <property type="project" value="TreeGrafter"/>
</dbReference>
<dbReference type="InterPro" id="IPR038407">
    <property type="entry name" value="v-SNARE_N_sf"/>
</dbReference>
<evidence type="ECO:0000256" key="8">
    <source>
        <dbReference type="ARBA" id="ARBA00023136"/>
    </source>
</evidence>
<evidence type="ECO:0000256" key="7">
    <source>
        <dbReference type="ARBA" id="ARBA00023054"/>
    </source>
</evidence>
<evidence type="ECO:0000256" key="5">
    <source>
        <dbReference type="ARBA" id="ARBA00022927"/>
    </source>
</evidence>
<keyword evidence="7 9" id="KW-0175">Coiled coil</keyword>
<feature type="domain" description="Vesicle transport v-SNARE N-terminal" evidence="11">
    <location>
        <begin position="9"/>
        <end position="99"/>
    </location>
</feature>
<dbReference type="Pfam" id="PF12352">
    <property type="entry name" value="V-SNARE_C"/>
    <property type="match status" value="1"/>
</dbReference>
<dbReference type="PANTHER" id="PTHR21230">
    <property type="entry name" value="VESICLE TRANSPORT V-SNARE PROTEIN VTI1-RELATED"/>
    <property type="match status" value="1"/>
</dbReference>
<evidence type="ECO:0000313" key="12">
    <source>
        <dbReference type="EMBL" id="GJQ10851.1"/>
    </source>
</evidence>
<dbReference type="PANTHER" id="PTHR21230:SF26">
    <property type="entry name" value="VESICLE TRANSPORT THROUGH INTERACTION WITH T-SNARES HOMOLOG 1A"/>
    <property type="match status" value="1"/>
</dbReference>
<evidence type="ECO:0000256" key="2">
    <source>
        <dbReference type="ARBA" id="ARBA00006108"/>
    </source>
</evidence>
<keyword evidence="8 10" id="KW-0472">Membrane</keyword>
<evidence type="ECO:0000256" key="9">
    <source>
        <dbReference type="SAM" id="Coils"/>
    </source>
</evidence>
<evidence type="ECO:0000259" key="11">
    <source>
        <dbReference type="Pfam" id="PF05008"/>
    </source>
</evidence>
<evidence type="ECO:0000256" key="6">
    <source>
        <dbReference type="ARBA" id="ARBA00022989"/>
    </source>
</evidence>
<dbReference type="Pfam" id="PF05008">
    <property type="entry name" value="V-SNARE"/>
    <property type="match status" value="1"/>
</dbReference>
<keyword evidence="4 10" id="KW-0812">Transmembrane</keyword>
<reference evidence="12" key="2">
    <citation type="submission" date="2022-01" db="EMBL/GenBank/DDBJ databases">
        <authorList>
            <person name="Hirooka S."/>
            <person name="Miyagishima S.Y."/>
        </authorList>
    </citation>
    <scope>NUCLEOTIDE SEQUENCE</scope>
    <source>
        <strain evidence="12">NBRC 102759</strain>
    </source>
</reference>
<protein>
    <recommendedName>
        <fullName evidence="11">Vesicle transport v-SNARE N-terminal domain-containing protein</fullName>
    </recommendedName>
</protein>
<keyword evidence="5" id="KW-0653">Protein transport</keyword>
<dbReference type="GO" id="GO:0000149">
    <property type="term" value="F:SNARE binding"/>
    <property type="evidence" value="ECO:0007669"/>
    <property type="project" value="TreeGrafter"/>
</dbReference>